<evidence type="ECO:0000256" key="1">
    <source>
        <dbReference type="ARBA" id="ARBA00006484"/>
    </source>
</evidence>
<feature type="region of interest" description="Disordered" evidence="3">
    <location>
        <begin position="135"/>
        <end position="178"/>
    </location>
</feature>
<protein>
    <submittedName>
        <fullName evidence="4">Short-chain dehydrogenase</fullName>
    </submittedName>
</protein>
<dbReference type="PANTHER" id="PTHR43669:SF3">
    <property type="entry name" value="ALCOHOL DEHYDROGENASE, PUTATIVE (AFU_ORTHOLOGUE AFUA_3G03445)-RELATED"/>
    <property type="match status" value="1"/>
</dbReference>
<evidence type="ECO:0000313" key="4">
    <source>
        <dbReference type="EMBL" id="OJD29797.1"/>
    </source>
</evidence>
<comment type="caution">
    <text evidence="4">The sequence shown here is derived from an EMBL/GenBank/DDBJ whole genome shotgun (WGS) entry which is preliminary data.</text>
</comment>
<organism evidence="4 5">
    <name type="scientific">Diplodia corticola</name>
    <dbReference type="NCBI Taxonomy" id="236234"/>
    <lineage>
        <taxon>Eukaryota</taxon>
        <taxon>Fungi</taxon>
        <taxon>Dikarya</taxon>
        <taxon>Ascomycota</taxon>
        <taxon>Pezizomycotina</taxon>
        <taxon>Dothideomycetes</taxon>
        <taxon>Dothideomycetes incertae sedis</taxon>
        <taxon>Botryosphaeriales</taxon>
        <taxon>Botryosphaeriaceae</taxon>
        <taxon>Diplodia</taxon>
    </lineage>
</organism>
<dbReference type="Proteomes" id="UP000183809">
    <property type="component" value="Unassembled WGS sequence"/>
</dbReference>
<feature type="compositionally biased region" description="Basic and acidic residues" evidence="3">
    <location>
        <begin position="162"/>
        <end position="178"/>
    </location>
</feature>
<evidence type="ECO:0000256" key="3">
    <source>
        <dbReference type="SAM" id="MobiDB-lite"/>
    </source>
</evidence>
<dbReference type="Gene3D" id="3.40.50.720">
    <property type="entry name" value="NAD(P)-binding Rossmann-like Domain"/>
    <property type="match status" value="1"/>
</dbReference>
<dbReference type="GO" id="GO:0016491">
    <property type="term" value="F:oxidoreductase activity"/>
    <property type="evidence" value="ECO:0007669"/>
    <property type="project" value="UniProtKB-KW"/>
</dbReference>
<feature type="compositionally biased region" description="Basic and acidic residues" evidence="3">
    <location>
        <begin position="135"/>
        <end position="149"/>
    </location>
</feature>
<keyword evidence="5" id="KW-1185">Reference proteome</keyword>
<dbReference type="RefSeq" id="XP_020126057.1">
    <property type="nucleotide sequence ID" value="XM_020278819.1"/>
</dbReference>
<dbReference type="EMBL" id="MNUE01000072">
    <property type="protein sequence ID" value="OJD29797.1"/>
    <property type="molecule type" value="Genomic_DNA"/>
</dbReference>
<accession>A0A1J9RQG9</accession>
<dbReference type="OrthoDB" id="37659at2759"/>
<sequence>MPSDYLNFPNKVVIAGRTKSNLASTTEKIGAAACYVLGTSATSTLSSLTQMITTEHPEADCLVNNAGVQRPLQVLTHDAADFVEPHRAVINVSSVLGFVPISIINPPSINLRTQLRDGKIKVVGIAPPKVATALHRERDDPDDTKKNKDPNALSVEQSMEEVAWKPERGTRRSGWDRS</sequence>
<reference evidence="4 5" key="1">
    <citation type="submission" date="2016-10" db="EMBL/GenBank/DDBJ databases">
        <title>Proteomics and genomics reveal pathogen-plant mechanisms compatible with a hemibiotrophic lifestyle of Diplodia corticola.</title>
        <authorList>
            <person name="Fernandes I."/>
            <person name="De Jonge R."/>
            <person name="Van De Peer Y."/>
            <person name="Devreese B."/>
            <person name="Alves A."/>
            <person name="Esteves A.C."/>
        </authorList>
    </citation>
    <scope>NUCLEOTIDE SEQUENCE [LARGE SCALE GENOMIC DNA]</scope>
    <source>
        <strain evidence="4 5">CBS 112549</strain>
    </source>
</reference>
<dbReference type="SUPFAM" id="SSF51735">
    <property type="entry name" value="NAD(P)-binding Rossmann-fold domains"/>
    <property type="match status" value="1"/>
</dbReference>
<dbReference type="STRING" id="236234.A0A1J9RQG9"/>
<dbReference type="GeneID" id="31019080"/>
<comment type="similarity">
    <text evidence="1">Belongs to the short-chain dehydrogenases/reductases (SDR) family.</text>
</comment>
<dbReference type="PANTHER" id="PTHR43669">
    <property type="entry name" value="5-KETO-D-GLUCONATE 5-REDUCTASE"/>
    <property type="match status" value="1"/>
</dbReference>
<dbReference type="InterPro" id="IPR036291">
    <property type="entry name" value="NAD(P)-bd_dom_sf"/>
</dbReference>
<proteinExistence type="inferred from homology"/>
<evidence type="ECO:0000256" key="2">
    <source>
        <dbReference type="ARBA" id="ARBA00023002"/>
    </source>
</evidence>
<dbReference type="AlphaFoldDB" id="A0A1J9RQG9"/>
<evidence type="ECO:0000313" key="5">
    <source>
        <dbReference type="Proteomes" id="UP000183809"/>
    </source>
</evidence>
<name>A0A1J9RQG9_9PEZI</name>
<keyword evidence="2" id="KW-0560">Oxidoreductase</keyword>
<gene>
    <name evidence="4" type="ORF">BKCO1_7200015</name>
</gene>